<feature type="transmembrane region" description="Helical" evidence="1">
    <location>
        <begin position="33"/>
        <end position="55"/>
    </location>
</feature>
<dbReference type="AlphaFoldDB" id="A0A0L8FZL6"/>
<keyword evidence="1" id="KW-0812">Transmembrane</keyword>
<keyword evidence="1" id="KW-1133">Transmembrane helix</keyword>
<keyword evidence="1" id="KW-0472">Membrane</keyword>
<sequence length="80" mass="9511">MAVLIDANSDDKPLSKPSFSFVNEMFFAAHFRFFFLTQYFINIYVLVCLNVYDLLFSRFNHHHHHHRLTSAFHASMGWTI</sequence>
<organism evidence="2">
    <name type="scientific">Octopus bimaculoides</name>
    <name type="common">California two-spotted octopus</name>
    <dbReference type="NCBI Taxonomy" id="37653"/>
    <lineage>
        <taxon>Eukaryota</taxon>
        <taxon>Metazoa</taxon>
        <taxon>Spiralia</taxon>
        <taxon>Lophotrochozoa</taxon>
        <taxon>Mollusca</taxon>
        <taxon>Cephalopoda</taxon>
        <taxon>Coleoidea</taxon>
        <taxon>Octopodiformes</taxon>
        <taxon>Octopoda</taxon>
        <taxon>Incirrata</taxon>
        <taxon>Octopodidae</taxon>
        <taxon>Octopus</taxon>
    </lineage>
</organism>
<evidence type="ECO:0000313" key="2">
    <source>
        <dbReference type="EMBL" id="KOF70191.1"/>
    </source>
</evidence>
<name>A0A0L8FZL6_OCTBM</name>
<reference evidence="2" key="1">
    <citation type="submission" date="2015-07" db="EMBL/GenBank/DDBJ databases">
        <title>MeaNS - Measles Nucleotide Surveillance Program.</title>
        <authorList>
            <person name="Tran T."/>
            <person name="Druce J."/>
        </authorList>
    </citation>
    <scope>NUCLEOTIDE SEQUENCE</scope>
    <source>
        <strain evidence="2">UCB-OBI-ISO-001</strain>
        <tissue evidence="2">Gonad</tissue>
    </source>
</reference>
<proteinExistence type="predicted"/>
<protein>
    <submittedName>
        <fullName evidence="2">Uncharacterized protein</fullName>
    </submittedName>
</protein>
<gene>
    <name evidence="2" type="ORF">OCBIM_22003338mg</name>
</gene>
<dbReference type="EMBL" id="KQ424979">
    <property type="protein sequence ID" value="KOF70191.1"/>
    <property type="molecule type" value="Genomic_DNA"/>
</dbReference>
<accession>A0A0L8FZL6</accession>
<evidence type="ECO:0000256" key="1">
    <source>
        <dbReference type="SAM" id="Phobius"/>
    </source>
</evidence>